<sequence>VHTVRLHYFLKLHAHYAPRNACQVKSHDAVKLMLTQIVQREHTRVAEYCVHDAQAAYTVQFENFEVASKSRKLKPRRPLEARFLQTY</sequence>
<dbReference type="EMBL" id="KL363195">
    <property type="protein sequence ID" value="KFD56251.1"/>
    <property type="molecule type" value="Genomic_DNA"/>
</dbReference>
<name>A0A085NHZ4_9BILA</name>
<dbReference type="Proteomes" id="UP000030764">
    <property type="component" value="Unassembled WGS sequence"/>
</dbReference>
<proteinExistence type="predicted"/>
<gene>
    <name evidence="1" type="ORF">M513_03029</name>
    <name evidence="2" type="ORF">M514_03029</name>
</gene>
<feature type="non-terminal residue" evidence="2">
    <location>
        <position position="1"/>
    </location>
</feature>
<keyword evidence="3" id="KW-1185">Reference proteome</keyword>
<organism evidence="2">
    <name type="scientific">Trichuris suis</name>
    <name type="common">pig whipworm</name>
    <dbReference type="NCBI Taxonomy" id="68888"/>
    <lineage>
        <taxon>Eukaryota</taxon>
        <taxon>Metazoa</taxon>
        <taxon>Ecdysozoa</taxon>
        <taxon>Nematoda</taxon>
        <taxon>Enoplea</taxon>
        <taxon>Dorylaimia</taxon>
        <taxon>Trichinellida</taxon>
        <taxon>Trichuridae</taxon>
        <taxon>Trichuris</taxon>
    </lineage>
</organism>
<evidence type="ECO:0000313" key="3">
    <source>
        <dbReference type="Proteomes" id="UP000030764"/>
    </source>
</evidence>
<evidence type="ECO:0000313" key="2">
    <source>
        <dbReference type="EMBL" id="KFD69090.1"/>
    </source>
</evidence>
<accession>A0A085NHZ4</accession>
<reference evidence="2 3" key="1">
    <citation type="journal article" date="2014" name="Nat. Genet.">
        <title>Genome and transcriptome of the porcine whipworm Trichuris suis.</title>
        <authorList>
            <person name="Jex A.R."/>
            <person name="Nejsum P."/>
            <person name="Schwarz E.M."/>
            <person name="Hu L."/>
            <person name="Young N.D."/>
            <person name="Hall R.S."/>
            <person name="Korhonen P.K."/>
            <person name="Liao S."/>
            <person name="Thamsborg S."/>
            <person name="Xia J."/>
            <person name="Xu P."/>
            <person name="Wang S."/>
            <person name="Scheerlinck J.P."/>
            <person name="Hofmann A."/>
            <person name="Sternberg P.W."/>
            <person name="Wang J."/>
            <person name="Gasser R.B."/>
        </authorList>
    </citation>
    <scope>NUCLEOTIDE SEQUENCE [LARGE SCALE GENOMIC DNA]</scope>
    <source>
        <strain evidence="2">DCEP-RM93F</strain>
        <strain evidence="1">DCEP-RM93M</strain>
    </source>
</reference>
<dbReference type="AlphaFoldDB" id="A0A085NHZ4"/>
<evidence type="ECO:0000313" key="1">
    <source>
        <dbReference type="EMBL" id="KFD56251.1"/>
    </source>
</evidence>
<dbReference type="EMBL" id="KL367498">
    <property type="protein sequence ID" value="KFD69090.1"/>
    <property type="molecule type" value="Genomic_DNA"/>
</dbReference>
<dbReference type="Proteomes" id="UP000030758">
    <property type="component" value="Unassembled WGS sequence"/>
</dbReference>
<protein>
    <submittedName>
        <fullName evidence="2">Uncharacterized protein</fullName>
    </submittedName>
</protein>